<organism evidence="1">
    <name type="scientific">bioreactor metagenome</name>
    <dbReference type="NCBI Taxonomy" id="1076179"/>
    <lineage>
        <taxon>unclassified sequences</taxon>
        <taxon>metagenomes</taxon>
        <taxon>ecological metagenomes</taxon>
    </lineage>
</organism>
<accession>A0A645GTJ5</accession>
<reference evidence="1" key="1">
    <citation type="submission" date="2019-08" db="EMBL/GenBank/DDBJ databases">
        <authorList>
            <person name="Kucharzyk K."/>
            <person name="Murdoch R.W."/>
            <person name="Higgins S."/>
            <person name="Loffler F."/>
        </authorList>
    </citation>
    <scope>NUCLEOTIDE SEQUENCE</scope>
</reference>
<gene>
    <name evidence="1" type="ORF">SDC9_176724</name>
</gene>
<dbReference type="EMBL" id="VSSQ01079884">
    <property type="protein sequence ID" value="MPN29272.1"/>
    <property type="molecule type" value="Genomic_DNA"/>
</dbReference>
<protein>
    <submittedName>
        <fullName evidence="1">Uncharacterized protein</fullName>
    </submittedName>
</protein>
<name>A0A645GTJ5_9ZZZZ</name>
<evidence type="ECO:0000313" key="1">
    <source>
        <dbReference type="EMBL" id="MPN29272.1"/>
    </source>
</evidence>
<comment type="caution">
    <text evidence="1">The sequence shown here is derived from an EMBL/GenBank/DDBJ whole genome shotgun (WGS) entry which is preliminary data.</text>
</comment>
<sequence length="204" mass="22854">MIRISHHQLVQHVENGCLEFPVATALKPGLCLFDPRIFALVKVHPEVSAVFLRRGDHGVGIFHRGCGWLRDDDIETSFQGCQRGCAVEMIRGVDLHGVQFNFFEQVLVIAEPPLGRQSCKVPKPIPILVIGISHRTNLNQVRILAAEIEVLIDLPYDRACTYDTDAKFCFHLTCFLHLTEPVCRNKNNARNSAASRNSLIVICS</sequence>
<dbReference type="AlphaFoldDB" id="A0A645GTJ5"/>
<proteinExistence type="predicted"/>